<proteinExistence type="predicted"/>
<dbReference type="Proteomes" id="UP000032545">
    <property type="component" value="Unassembled WGS sequence"/>
</dbReference>
<dbReference type="AlphaFoldDB" id="A0A0D8BK14"/>
<reference evidence="2 3" key="2">
    <citation type="journal article" date="2016" name="Genome Announc.">
        <title>Permanent Draft Genome Sequences for Two Variants of Frankia sp. Strain CpI1, the First Frankia Strain Isolated from Root Nodules of Comptonia peregrina.</title>
        <authorList>
            <person name="Oshone R."/>
            <person name="Hurst S.G.IV."/>
            <person name="Abebe-Akele F."/>
            <person name="Simpson S."/>
            <person name="Morris K."/>
            <person name="Thomas W.K."/>
            <person name="Tisa L.S."/>
        </authorList>
    </citation>
    <scope>NUCLEOTIDE SEQUENCE [LARGE SCALE GENOMIC DNA]</scope>
    <source>
        <strain evidence="3">CpI1-S</strain>
    </source>
</reference>
<feature type="region of interest" description="Disordered" evidence="1">
    <location>
        <begin position="121"/>
        <end position="208"/>
    </location>
</feature>
<dbReference type="EMBL" id="JYFN01000011">
    <property type="protein sequence ID" value="KJE23727.1"/>
    <property type="molecule type" value="Genomic_DNA"/>
</dbReference>
<name>A0A0D8BK14_9ACTN</name>
<accession>A0A0D8BK14</accession>
<evidence type="ECO:0000256" key="1">
    <source>
        <dbReference type="SAM" id="MobiDB-lite"/>
    </source>
</evidence>
<evidence type="ECO:0000313" key="3">
    <source>
        <dbReference type="Proteomes" id="UP000032545"/>
    </source>
</evidence>
<dbReference type="OrthoDB" id="3376457at2"/>
<reference evidence="3" key="1">
    <citation type="submission" date="2015-02" db="EMBL/GenBank/DDBJ databases">
        <title>Draft Genome of Frankia sp. CpI1-S.</title>
        <authorList>
            <person name="Oshone R.T."/>
            <person name="Ngom M."/>
            <person name="Ghodhbane-Gtari F."/>
            <person name="Gtari M."/>
            <person name="Morris K."/>
            <person name="Thomas K."/>
            <person name="Sen A."/>
            <person name="Tisa L.S."/>
        </authorList>
    </citation>
    <scope>NUCLEOTIDE SEQUENCE [LARGE SCALE GENOMIC DNA]</scope>
    <source>
        <strain evidence="3">CpI1-S</strain>
    </source>
</reference>
<keyword evidence="3" id="KW-1185">Reference proteome</keyword>
<evidence type="ECO:0008006" key="4">
    <source>
        <dbReference type="Google" id="ProtNLM"/>
    </source>
</evidence>
<gene>
    <name evidence="2" type="ORF">FF36_01912</name>
</gene>
<evidence type="ECO:0000313" key="2">
    <source>
        <dbReference type="EMBL" id="KJE23727.1"/>
    </source>
</evidence>
<organism evidence="2 3">
    <name type="scientific">Frankia torreyi</name>
    <dbReference type="NCBI Taxonomy" id="1856"/>
    <lineage>
        <taxon>Bacteria</taxon>
        <taxon>Bacillati</taxon>
        <taxon>Actinomycetota</taxon>
        <taxon>Actinomycetes</taxon>
        <taxon>Frankiales</taxon>
        <taxon>Frankiaceae</taxon>
        <taxon>Frankia</taxon>
    </lineage>
</organism>
<dbReference type="PATRIC" id="fig|1502723.3.peg.641"/>
<dbReference type="RefSeq" id="WP_128423284.1">
    <property type="nucleotide sequence ID" value="NZ_JYFN01000011.1"/>
</dbReference>
<sequence length="371" mass="39088">MSWGWVAAAFDILPGDLPPAERTVVLALAENARRGSRRASPGLPKLLARSGLKSRSQLAAVLGRLAGRGLIRQVERARRGHVAVYELLFDEVRFDVDTEMGPVDRTQPPAEQPTAVAVASASPDATHQEPAGIGFGTPDADTEVTDELRPAGPRIASGGPDPSLASSLEVQAAAAEPTDDEPGSDLQGGSKIASSVHGEHQATEELSGAVEVNPYADLAGRLAHDEQLPASWQPDIAAALARGCTPEQITAAYQAPVTGTVRSSIAVRRRRIRDLHPEPATLATSAPSVFVPPNLHQMCRRHTQPAPCPVCADLEADDGGAPATPARVALQTRADGVLAAHARPLSTLDGIAELRARLPRPHQRTVNHRTP</sequence>
<comment type="caution">
    <text evidence="2">The sequence shown here is derived from an EMBL/GenBank/DDBJ whole genome shotgun (WGS) entry which is preliminary data.</text>
</comment>
<protein>
    <recommendedName>
        <fullName evidence="4">Helix-turn-helix domain</fullName>
    </recommendedName>
</protein>